<dbReference type="Proteomes" id="UP000646484">
    <property type="component" value="Unassembled WGS sequence"/>
</dbReference>
<sequence>MKKTFALFLLKCVLLILPFLTLLGLYFYDDPFEVLHEYKDYYKSPVAVNEGYVGWQYYRMQRDSVKYNSFLLGNSCTMAFQAKDWEKYIPGGRAIRLYGSAERLGNIYRKVRALDAVQDSIANMIILLDYATLKQTQIGNISTHVLHPEVTGQSNWEFQMCFLQTFFNPDFWVPYVDYRVTGRYKRYMRGVINREEVERNCRSNDVYNPREKEIADYGELYWERHKKEFPERDTVRKVSPPIIMKKQFDMLSEMRDIFVKHGTNCKILINPKYDQVRLNPSDLKQLQDIFGAANVFDFSGVNEFTSDVHNYYEKGHYRPLLGRKILEAMYGKRDTIGIIP</sequence>
<keyword evidence="1" id="KW-0472">Membrane</keyword>
<organism evidence="2 3">
    <name type="scientific">Butyricimonas hominis</name>
    <dbReference type="NCBI Taxonomy" id="2763032"/>
    <lineage>
        <taxon>Bacteria</taxon>
        <taxon>Pseudomonadati</taxon>
        <taxon>Bacteroidota</taxon>
        <taxon>Bacteroidia</taxon>
        <taxon>Bacteroidales</taxon>
        <taxon>Odoribacteraceae</taxon>
        <taxon>Butyricimonas</taxon>
    </lineage>
</organism>
<gene>
    <name evidence="2" type="ORF">H8S64_09130</name>
</gene>
<feature type="transmembrane region" description="Helical" evidence="1">
    <location>
        <begin position="7"/>
        <end position="28"/>
    </location>
</feature>
<evidence type="ECO:0000313" key="2">
    <source>
        <dbReference type="EMBL" id="MBC5621261.1"/>
    </source>
</evidence>
<dbReference type="EMBL" id="JACOOH010000003">
    <property type="protein sequence ID" value="MBC5621261.1"/>
    <property type="molecule type" value="Genomic_DNA"/>
</dbReference>
<accession>A0ABR7D012</accession>
<name>A0ABR7D012_9BACT</name>
<protein>
    <submittedName>
        <fullName evidence="2">Histidine kinase</fullName>
    </submittedName>
</protein>
<keyword evidence="2" id="KW-0418">Kinase</keyword>
<evidence type="ECO:0000313" key="3">
    <source>
        <dbReference type="Proteomes" id="UP000646484"/>
    </source>
</evidence>
<keyword evidence="3" id="KW-1185">Reference proteome</keyword>
<dbReference type="GO" id="GO:0016301">
    <property type="term" value="F:kinase activity"/>
    <property type="evidence" value="ECO:0007669"/>
    <property type="project" value="UniProtKB-KW"/>
</dbReference>
<keyword evidence="1" id="KW-0812">Transmembrane</keyword>
<dbReference type="RefSeq" id="WP_186975807.1">
    <property type="nucleotide sequence ID" value="NZ_JACOOH010000003.1"/>
</dbReference>
<reference evidence="2 3" key="1">
    <citation type="submission" date="2020-08" db="EMBL/GenBank/DDBJ databases">
        <title>Genome public.</title>
        <authorList>
            <person name="Liu C."/>
            <person name="Sun Q."/>
        </authorList>
    </citation>
    <scope>NUCLEOTIDE SEQUENCE [LARGE SCALE GENOMIC DNA]</scope>
    <source>
        <strain evidence="2 3">NSJ-56</strain>
    </source>
</reference>
<comment type="caution">
    <text evidence="2">The sequence shown here is derived from an EMBL/GenBank/DDBJ whole genome shotgun (WGS) entry which is preliminary data.</text>
</comment>
<evidence type="ECO:0000256" key="1">
    <source>
        <dbReference type="SAM" id="Phobius"/>
    </source>
</evidence>
<proteinExistence type="predicted"/>
<keyword evidence="1" id="KW-1133">Transmembrane helix</keyword>
<keyword evidence="2" id="KW-0808">Transferase</keyword>